<accession>A0A3R5WZF8</accession>
<name>A0A3R5WZF8_EBVG</name>
<organism evidence="2">
    <name type="scientific">Epstein-Barr virus (strain GD1)</name>
    <name type="common">HHV-4</name>
    <name type="synonym">Human gammaherpesvirus 4</name>
    <dbReference type="NCBI Taxonomy" id="10376"/>
    <lineage>
        <taxon>Viruses</taxon>
        <taxon>Duplodnaviria</taxon>
        <taxon>Heunggongvirae</taxon>
        <taxon>Peploviricota</taxon>
        <taxon>Herviviricetes</taxon>
        <taxon>Herpesvirales</taxon>
        <taxon>Orthoherpesviridae</taxon>
        <taxon>Gammaherpesvirinae</taxon>
        <taxon>Lymphocryptovirus</taxon>
        <taxon>Lymphocryptovirus humangamma4</taxon>
    </lineage>
</organism>
<feature type="region of interest" description="Disordered" evidence="1">
    <location>
        <begin position="1"/>
        <end position="67"/>
    </location>
</feature>
<organismHost>
    <name type="scientific">Homo sapiens</name>
    <name type="common">Human</name>
    <dbReference type="NCBI Taxonomy" id="9606"/>
</organismHost>
<proteinExistence type="predicted"/>
<dbReference type="EMBL" id="MH590502">
    <property type="protein sequence ID" value="QAH59091.1"/>
    <property type="molecule type" value="Genomic_DNA"/>
</dbReference>
<reference evidence="2" key="1">
    <citation type="journal article" date="2018" name="Int. J. Cancer">
        <title>High risk Epstein-Barr virus variants characterized by distinct polymorphisms in the EBER locus are strongly associated with nasopharyngeal carcinoma.</title>
        <authorList>
            <person name="Hui K.F."/>
            <person name="Chan T.F."/>
            <person name="Yang W."/>
            <person name="Shen J.J."/>
            <person name="Lam K.P."/>
            <person name="Kwok H."/>
            <person name="Sham P.C."/>
            <person name="Tsao S.W."/>
            <person name="Kwong D.L."/>
            <person name="Lung M.L."/>
            <person name="Chiang A.K."/>
        </authorList>
    </citation>
    <scope>NUCLEOTIDE SEQUENCE</scope>
    <source>
        <strain evidence="2">HKHD133</strain>
    </source>
</reference>
<gene>
    <name evidence="2" type="primary">EBNA-3B</name>
</gene>
<protein>
    <submittedName>
        <fullName evidence="2">EBNA-3B</fullName>
    </submittedName>
</protein>
<evidence type="ECO:0000256" key="1">
    <source>
        <dbReference type="SAM" id="MobiDB-lite"/>
    </source>
</evidence>
<evidence type="ECO:0000313" key="2">
    <source>
        <dbReference type="EMBL" id="QAH59091.1"/>
    </source>
</evidence>
<sequence length="97" mass="9997">MKKAWLSRAQQADAGGASGSEDPPDYGDQGNVTQVESEPISPEIGPFELSAASEDDPQSGPVEGGRCGLATLASDISQPILAHGISYSNTTHINSRA</sequence>